<dbReference type="EMBL" id="VSSQ01009659">
    <property type="protein sequence ID" value="MPM42251.1"/>
    <property type="molecule type" value="Genomic_DNA"/>
</dbReference>
<dbReference type="AlphaFoldDB" id="A0A644ZQT8"/>
<feature type="domain" description="GIY-YIG catalytic" evidence="1">
    <location>
        <begin position="28"/>
        <end position="179"/>
    </location>
</feature>
<proteinExistence type="predicted"/>
<dbReference type="InterPro" id="IPR049311">
    <property type="entry name" value="GIY_YIG_cat"/>
</dbReference>
<evidence type="ECO:0000259" key="1">
    <source>
        <dbReference type="Pfam" id="PF20815"/>
    </source>
</evidence>
<dbReference type="Pfam" id="PF20815">
    <property type="entry name" value="GIY_YIG_2"/>
    <property type="match status" value="1"/>
</dbReference>
<organism evidence="2">
    <name type="scientific">bioreactor metagenome</name>
    <dbReference type="NCBI Taxonomy" id="1076179"/>
    <lineage>
        <taxon>unclassified sequences</taxon>
        <taxon>metagenomes</taxon>
        <taxon>ecological metagenomes</taxon>
    </lineage>
</organism>
<name>A0A644ZQT8_9ZZZZ</name>
<reference evidence="2" key="1">
    <citation type="submission" date="2019-08" db="EMBL/GenBank/DDBJ databases">
        <authorList>
            <person name="Kucharzyk K."/>
            <person name="Murdoch R.W."/>
            <person name="Higgins S."/>
            <person name="Loffler F."/>
        </authorList>
    </citation>
    <scope>NUCLEOTIDE SEQUENCE</scope>
</reference>
<protein>
    <recommendedName>
        <fullName evidence="1">GIY-YIG catalytic domain-containing protein</fullName>
    </recommendedName>
</protein>
<gene>
    <name evidence="2" type="ORF">SDC9_88916</name>
</gene>
<evidence type="ECO:0000313" key="2">
    <source>
        <dbReference type="EMBL" id="MPM42251.1"/>
    </source>
</evidence>
<comment type="caution">
    <text evidence="2">The sequence shown here is derived from an EMBL/GenBank/DDBJ whole genome shotgun (WGS) entry which is preliminary data.</text>
</comment>
<accession>A0A644ZQT8</accession>
<sequence>MKELLNKLLANTFIPTIDMPTKLPDEAGAYLICAKHTDVLPARMKKLEYSYVNGLPVIYVGIAGRPTSRVKSLRKRDYRNHFNGTARTSTLRKSLGVLFGFEKQYESETNNLKYKFISENEEKLSKWMEDNLVMHFVKIDNPIEFEIYMIKTYEPPLNLKDNYSEKNRGFREKLSHLRTTR</sequence>